<comment type="caution">
    <text evidence="1">The sequence shown here is derived from an EMBL/GenBank/DDBJ whole genome shotgun (WGS) entry which is preliminary data.</text>
</comment>
<dbReference type="PANTHER" id="PTHR35271:SF1">
    <property type="entry name" value="ABC TRANSPORTER, SUBSTRATE-BINDING LIPOPROTEIN"/>
    <property type="match status" value="1"/>
</dbReference>
<dbReference type="PANTHER" id="PTHR35271">
    <property type="entry name" value="ABC TRANSPORTER, SUBSTRATE-BINDING LIPOPROTEIN-RELATED"/>
    <property type="match status" value="1"/>
</dbReference>
<gene>
    <name evidence="1" type="ORF">JQ615_41575</name>
</gene>
<dbReference type="RefSeq" id="WP_212495719.1">
    <property type="nucleotide sequence ID" value="NZ_JAFCJH010000113.1"/>
</dbReference>
<dbReference type="CDD" id="cd06325">
    <property type="entry name" value="PBP1_ABC_unchar_transporter"/>
    <property type="match status" value="1"/>
</dbReference>
<sequence>MRFAKGFGYVVGQNLLIEYRDASKTPDRLDGVAAESIALKVDAIAANSSRTTRAAFNQTKTIPIVTLITNPVGLGFVASLTRPGGNVTGVSLPGPEVSGKRLQIPKRAIPGVSRVAVIWDPNDPAAHFSVEESRTAATALGLNLQVLEGRNADAIDSALQAAMNAQAEAVVFLPTPLLTGLLRMSPVSRCGGGCRPSILARRP</sequence>
<dbReference type="InterPro" id="IPR007487">
    <property type="entry name" value="ABC_transpt-TYRBP-like"/>
</dbReference>
<dbReference type="SUPFAM" id="SSF53822">
    <property type="entry name" value="Periplasmic binding protein-like I"/>
    <property type="match status" value="1"/>
</dbReference>
<dbReference type="EMBL" id="JAFCJH010000113">
    <property type="protein sequence ID" value="MBR0801824.1"/>
    <property type="molecule type" value="Genomic_DNA"/>
</dbReference>
<dbReference type="Proteomes" id="UP001315278">
    <property type="component" value="Unassembled WGS sequence"/>
</dbReference>
<proteinExistence type="predicted"/>
<organism evidence="1 2">
    <name type="scientific">Bradyrhizobium jicamae</name>
    <dbReference type="NCBI Taxonomy" id="280332"/>
    <lineage>
        <taxon>Bacteria</taxon>
        <taxon>Pseudomonadati</taxon>
        <taxon>Pseudomonadota</taxon>
        <taxon>Alphaproteobacteria</taxon>
        <taxon>Hyphomicrobiales</taxon>
        <taxon>Nitrobacteraceae</taxon>
        <taxon>Bradyrhizobium</taxon>
    </lineage>
</organism>
<reference evidence="2" key="1">
    <citation type="journal article" date="2021" name="ISME J.">
        <title>Evolutionary origin and ecological implication of a unique nif island in free-living Bradyrhizobium lineages.</title>
        <authorList>
            <person name="Tao J."/>
        </authorList>
    </citation>
    <scope>NUCLEOTIDE SEQUENCE [LARGE SCALE GENOMIC DNA]</scope>
    <source>
        <strain evidence="2">SZCCT0434</strain>
    </source>
</reference>
<name>A0ABS5FYB8_9BRAD</name>
<evidence type="ECO:0000313" key="2">
    <source>
        <dbReference type="Proteomes" id="UP001315278"/>
    </source>
</evidence>
<accession>A0ABS5FYB8</accession>
<evidence type="ECO:0000313" key="1">
    <source>
        <dbReference type="EMBL" id="MBR0801824.1"/>
    </source>
</evidence>
<dbReference type="Gene3D" id="3.40.50.2300">
    <property type="match status" value="2"/>
</dbReference>
<dbReference type="Pfam" id="PF04392">
    <property type="entry name" value="ABC_sub_bind"/>
    <property type="match status" value="1"/>
</dbReference>
<protein>
    <submittedName>
        <fullName evidence="1">ABC transporter substrate-binding protein</fullName>
    </submittedName>
</protein>
<dbReference type="InterPro" id="IPR028082">
    <property type="entry name" value="Peripla_BP_I"/>
</dbReference>
<keyword evidence="2" id="KW-1185">Reference proteome</keyword>